<protein>
    <submittedName>
        <fullName evidence="13">GAF:ATP-binding region, ATPase-like:Histidine kinase internal region:5TM Receptors of the LytS-YhcK type, transmembrane region</fullName>
    </submittedName>
</protein>
<dbReference type="InterPro" id="IPR011620">
    <property type="entry name" value="Sig_transdc_His_kinase_LytS_TM"/>
</dbReference>
<keyword evidence="7 13" id="KW-0067">ATP-binding</keyword>
<evidence type="ECO:0000256" key="4">
    <source>
        <dbReference type="ARBA" id="ARBA00022692"/>
    </source>
</evidence>
<dbReference type="EMBL" id="CP000089">
    <property type="protein sequence ID" value="AAZ46837.1"/>
    <property type="molecule type" value="Genomic_DNA"/>
</dbReference>
<keyword evidence="8 11" id="KW-1133">Transmembrane helix</keyword>
<dbReference type="Pfam" id="PF07694">
    <property type="entry name" value="5TM-5TMR_LYT"/>
    <property type="match status" value="1"/>
</dbReference>
<evidence type="ECO:0000259" key="12">
    <source>
        <dbReference type="SMART" id="SM00065"/>
    </source>
</evidence>
<dbReference type="PANTHER" id="PTHR34220">
    <property type="entry name" value="SENSOR HISTIDINE KINASE YPDA"/>
    <property type="match status" value="1"/>
</dbReference>
<keyword evidence="6 13" id="KW-0418">Kinase</keyword>
<dbReference type="CDD" id="cd16956">
    <property type="entry name" value="HATPase_YehU-like"/>
    <property type="match status" value="1"/>
</dbReference>
<dbReference type="KEGG" id="dar:Daro_2094"/>
<dbReference type="InterPro" id="IPR036890">
    <property type="entry name" value="HATPase_C_sf"/>
</dbReference>
<dbReference type="Pfam" id="PF06580">
    <property type="entry name" value="His_kinase"/>
    <property type="match status" value="1"/>
</dbReference>
<dbReference type="eggNOG" id="COG3275">
    <property type="taxonomic scope" value="Bacteria"/>
</dbReference>
<keyword evidence="10 11" id="KW-0472">Membrane</keyword>
<dbReference type="Gene3D" id="3.30.565.10">
    <property type="entry name" value="Histidine kinase-like ATPase, C-terminal domain"/>
    <property type="match status" value="1"/>
</dbReference>
<feature type="domain" description="GAF" evidence="12">
    <location>
        <begin position="229"/>
        <end position="367"/>
    </location>
</feature>
<comment type="subcellular location">
    <subcellularLocation>
        <location evidence="1">Cell membrane</location>
        <topology evidence="1">Multi-pass membrane protein</topology>
    </subcellularLocation>
</comment>
<dbReference type="GO" id="GO:0000155">
    <property type="term" value="F:phosphorelay sensor kinase activity"/>
    <property type="evidence" value="ECO:0007669"/>
    <property type="project" value="InterPro"/>
</dbReference>
<keyword evidence="2" id="KW-1003">Cell membrane</keyword>
<dbReference type="InterPro" id="IPR003018">
    <property type="entry name" value="GAF"/>
</dbReference>
<dbReference type="AlphaFoldDB" id="Q47E94"/>
<dbReference type="PANTHER" id="PTHR34220:SF10">
    <property type="entry name" value="SENSOR HISTIDINE KINASE BTSS"/>
    <property type="match status" value="1"/>
</dbReference>
<evidence type="ECO:0000256" key="1">
    <source>
        <dbReference type="ARBA" id="ARBA00004651"/>
    </source>
</evidence>
<keyword evidence="3" id="KW-0808">Transferase</keyword>
<evidence type="ECO:0000256" key="9">
    <source>
        <dbReference type="ARBA" id="ARBA00023012"/>
    </source>
</evidence>
<evidence type="ECO:0000256" key="8">
    <source>
        <dbReference type="ARBA" id="ARBA00022989"/>
    </source>
</evidence>
<evidence type="ECO:0000256" key="2">
    <source>
        <dbReference type="ARBA" id="ARBA00022475"/>
    </source>
</evidence>
<accession>Q47E94</accession>
<keyword evidence="13" id="KW-0675">Receptor</keyword>
<dbReference type="Pfam" id="PF13185">
    <property type="entry name" value="GAF_2"/>
    <property type="match status" value="1"/>
</dbReference>
<keyword evidence="5" id="KW-0547">Nucleotide-binding</keyword>
<evidence type="ECO:0000256" key="5">
    <source>
        <dbReference type="ARBA" id="ARBA00022741"/>
    </source>
</evidence>
<sequence>MFFESITLSLTLLQQTCVYLVIAYLLSRTRIFIPLMHVTIRLPHRATCYVVFSLFCIMGTYLGLKIDDSIANTRAIGAVLGGILGGPSVGLAVGFTGGLHRYSLGGISAQACMISTIIEGLIGGMFHRHMMQQGKVGAIFQPLPVALVTFVAEIAQMLTLLLLVKPFSVAFHLVEQIAVPMCLANALGAGLFMRILLDRRQLYERQSTVFSTKALAIAARVEGVLRDGFNIDTSAQVAQVLYEETGVGAVAITDTEHLLAFIGIGADHHIPGTPISSVLTRQAIERNEVVYADGNEIAYRCSINPKCPLAASLIIPLVGEDGRVIGTIKLYEPRSRLFSTINRTLGEGIARLLSNQILAGRYMRQREMLAQSEIKLLHAQVNPHFLFNALNTLSAVIRRDPEKACHLVLNLSTFFRKNLKRPSEEAALSEEVAHVAAYLEIEQARFLDKLEVEFDIPDHLKHVRMPAFSLQPVVENAIKHGTSQLLGVGRVRISAREEGDDLLLCVEDNAGLYVPSTDSGGLGVNLVRRRIVNRYGSRYGMEIECEPEVCTRVTLRLPIPPSDCRPIQGASLERIDH</sequence>
<dbReference type="OrthoDB" id="2514702at2"/>
<evidence type="ECO:0000313" key="13">
    <source>
        <dbReference type="EMBL" id="AAZ46837.1"/>
    </source>
</evidence>
<dbReference type="HOGENOM" id="CLU_020473_3_3_4"/>
<gene>
    <name evidence="13" type="ordered locus">Daro_2094</name>
</gene>
<reference evidence="13" key="1">
    <citation type="submission" date="2005-08" db="EMBL/GenBank/DDBJ databases">
        <title>Complete sequence of Dechloromonas aromatica RCB.</title>
        <authorList>
            <person name="Salinero K.K."/>
            <person name="Copeland A."/>
            <person name="Lucas S."/>
            <person name="Lapidus A."/>
            <person name="Barry K."/>
            <person name="Detter J.C."/>
            <person name="Glavina T."/>
            <person name="Hammon N."/>
            <person name="Israni S."/>
            <person name="Pitluck S."/>
            <person name="Di Bartolo G."/>
            <person name="Trong S."/>
            <person name="Schmutz J."/>
            <person name="Larimer F."/>
            <person name="Land M."/>
            <person name="Ivanova N."/>
            <person name="Richardson P."/>
        </authorList>
    </citation>
    <scope>NUCLEOTIDE SEQUENCE</scope>
    <source>
        <strain evidence="13">RCB</strain>
    </source>
</reference>
<feature type="transmembrane region" description="Helical" evidence="11">
    <location>
        <begin position="176"/>
        <end position="197"/>
    </location>
</feature>
<organism evidence="13">
    <name type="scientific">Dechloromonas aromatica (strain RCB)</name>
    <dbReference type="NCBI Taxonomy" id="159087"/>
    <lineage>
        <taxon>Bacteria</taxon>
        <taxon>Pseudomonadati</taxon>
        <taxon>Pseudomonadota</taxon>
        <taxon>Betaproteobacteria</taxon>
        <taxon>Rhodocyclales</taxon>
        <taxon>Azonexaceae</taxon>
        <taxon>Dechloromonas</taxon>
    </lineage>
</organism>
<evidence type="ECO:0000256" key="10">
    <source>
        <dbReference type="ARBA" id="ARBA00023136"/>
    </source>
</evidence>
<evidence type="ECO:0000256" key="3">
    <source>
        <dbReference type="ARBA" id="ARBA00022679"/>
    </source>
</evidence>
<dbReference type="SUPFAM" id="SSF55874">
    <property type="entry name" value="ATPase domain of HSP90 chaperone/DNA topoisomerase II/histidine kinase"/>
    <property type="match status" value="1"/>
</dbReference>
<dbReference type="GO" id="GO:0005524">
    <property type="term" value="F:ATP binding"/>
    <property type="evidence" value="ECO:0007669"/>
    <property type="project" value="UniProtKB-KW"/>
</dbReference>
<evidence type="ECO:0000256" key="7">
    <source>
        <dbReference type="ARBA" id="ARBA00022840"/>
    </source>
</evidence>
<feature type="transmembrane region" description="Helical" evidence="11">
    <location>
        <begin position="143"/>
        <end position="164"/>
    </location>
</feature>
<dbReference type="InterPro" id="IPR050640">
    <property type="entry name" value="Bact_2-comp_sensor_kinase"/>
</dbReference>
<name>Q47E94_DECAR</name>
<proteinExistence type="predicted"/>
<keyword evidence="4 11" id="KW-0812">Transmembrane</keyword>
<feature type="transmembrane region" description="Helical" evidence="11">
    <location>
        <begin position="102"/>
        <end position="122"/>
    </location>
</feature>
<dbReference type="STRING" id="159087.Daro_2094"/>
<dbReference type="SUPFAM" id="SSF55781">
    <property type="entry name" value="GAF domain-like"/>
    <property type="match status" value="1"/>
</dbReference>
<dbReference type="GO" id="GO:0005886">
    <property type="term" value="C:plasma membrane"/>
    <property type="evidence" value="ECO:0007669"/>
    <property type="project" value="UniProtKB-SubCell"/>
</dbReference>
<dbReference type="InterPro" id="IPR010559">
    <property type="entry name" value="Sig_transdc_His_kin_internal"/>
</dbReference>
<feature type="transmembrane region" description="Helical" evidence="11">
    <location>
        <begin position="46"/>
        <end position="64"/>
    </location>
</feature>
<evidence type="ECO:0000256" key="6">
    <source>
        <dbReference type="ARBA" id="ARBA00022777"/>
    </source>
</evidence>
<dbReference type="GO" id="GO:0071555">
    <property type="term" value="P:cell wall organization"/>
    <property type="evidence" value="ECO:0007669"/>
    <property type="project" value="InterPro"/>
</dbReference>
<feature type="transmembrane region" description="Helical" evidence="11">
    <location>
        <begin position="6"/>
        <end position="26"/>
    </location>
</feature>
<dbReference type="SMART" id="SM00065">
    <property type="entry name" value="GAF"/>
    <property type="match status" value="1"/>
</dbReference>
<keyword evidence="9" id="KW-0902">Two-component regulatory system</keyword>
<evidence type="ECO:0000256" key="11">
    <source>
        <dbReference type="SAM" id="Phobius"/>
    </source>
</evidence>